<dbReference type="InterPro" id="IPR025948">
    <property type="entry name" value="HTH-like_dom"/>
</dbReference>
<dbReference type="Pfam" id="PF13276">
    <property type="entry name" value="HTH_21"/>
    <property type="match status" value="1"/>
</dbReference>
<dbReference type="InterPro" id="IPR050900">
    <property type="entry name" value="Transposase_IS3/IS150/IS904"/>
</dbReference>
<dbReference type="RefSeq" id="WP_072366647.1">
    <property type="nucleotide sequence ID" value="NZ_CP139972.1"/>
</dbReference>
<keyword evidence="3" id="KW-1185">Reference proteome</keyword>
<accession>A0ABZ0XDA3</accession>
<evidence type="ECO:0000313" key="2">
    <source>
        <dbReference type="EMBL" id="WQG88319.1"/>
    </source>
</evidence>
<evidence type="ECO:0000313" key="3">
    <source>
        <dbReference type="Proteomes" id="UP001326715"/>
    </source>
</evidence>
<feature type="domain" description="HTH-like" evidence="1">
    <location>
        <begin position="38"/>
        <end position="94"/>
    </location>
</feature>
<dbReference type="PANTHER" id="PTHR46889">
    <property type="entry name" value="TRANSPOSASE INSF FOR INSERTION SEQUENCE IS3B-RELATED"/>
    <property type="match status" value="1"/>
</dbReference>
<sequence length="136" mass="15682">MHLSEQYSVRTLCRVLDCSISAYYSWKKGHSGKRECHKRKLTALIRTTYFGSKKTYGSPRIYQALKAESVRCSRSYIIKIMQQQGLAGIQKRKYAVTTQSDHDLPVADNILNRNFKLEKINQKWATDISYIQTNGG</sequence>
<dbReference type="Proteomes" id="UP001326715">
    <property type="component" value="Chromosome"/>
</dbReference>
<organism evidence="2 3">
    <name type="scientific">Chitinophaga sancti</name>
    <dbReference type="NCBI Taxonomy" id="1004"/>
    <lineage>
        <taxon>Bacteria</taxon>
        <taxon>Pseudomonadati</taxon>
        <taxon>Bacteroidota</taxon>
        <taxon>Chitinophagia</taxon>
        <taxon>Chitinophagales</taxon>
        <taxon>Chitinophagaceae</taxon>
        <taxon>Chitinophaga</taxon>
    </lineage>
</organism>
<evidence type="ECO:0000259" key="1">
    <source>
        <dbReference type="Pfam" id="PF13276"/>
    </source>
</evidence>
<gene>
    <name evidence="2" type="ORF">SR876_25700</name>
</gene>
<proteinExistence type="predicted"/>
<dbReference type="PANTHER" id="PTHR46889:SF4">
    <property type="entry name" value="TRANSPOSASE INSO FOR INSERTION SEQUENCE ELEMENT IS911B-RELATED"/>
    <property type="match status" value="1"/>
</dbReference>
<protein>
    <submittedName>
        <fullName evidence="2">IS3 family transposase</fullName>
    </submittedName>
</protein>
<dbReference type="EMBL" id="CP140154">
    <property type="protein sequence ID" value="WQG88319.1"/>
    <property type="molecule type" value="Genomic_DNA"/>
</dbReference>
<name>A0ABZ0XDA3_9BACT</name>
<reference evidence="2 3" key="1">
    <citation type="submission" date="2023-11" db="EMBL/GenBank/DDBJ databases">
        <title>MicrobeMod: A computational toolkit for identifying prokaryotic methylation and restriction-modification with nanopore sequencing.</title>
        <authorList>
            <person name="Crits-Christoph A."/>
            <person name="Kang S.C."/>
            <person name="Lee H."/>
            <person name="Ostrov N."/>
        </authorList>
    </citation>
    <scope>NUCLEOTIDE SEQUENCE [LARGE SCALE GENOMIC DNA]</scope>
    <source>
        <strain evidence="2 3">ATCC 23090</strain>
    </source>
</reference>